<dbReference type="Proteomes" id="UP000324222">
    <property type="component" value="Unassembled WGS sequence"/>
</dbReference>
<accession>A0A5B7JHV4</accession>
<gene>
    <name evidence="1" type="ORF">E2C01_088971</name>
</gene>
<evidence type="ECO:0000313" key="2">
    <source>
        <dbReference type="Proteomes" id="UP000324222"/>
    </source>
</evidence>
<evidence type="ECO:0000313" key="1">
    <source>
        <dbReference type="EMBL" id="MPC93826.1"/>
    </source>
</evidence>
<sequence length="163" mass="17820">MSISCRCLFTSAQVSKQSLKYEKVCCYLANSCNPSNPTQALSFSTSRSFIHTSPLLPLLVPPLSPSSIFLGQSYGAVTHAYLQTLIHIDELLSDLRDLGDNTRHLSVGHRLLPTPAPHSVWTTRLTLTYDTHSLSHAFPPHPIAYTVCCTCPEGLHILSGSSI</sequence>
<name>A0A5B7JHV4_PORTR</name>
<keyword evidence="2" id="KW-1185">Reference proteome</keyword>
<reference evidence="1 2" key="1">
    <citation type="submission" date="2019-05" db="EMBL/GenBank/DDBJ databases">
        <title>Another draft genome of Portunus trituberculatus and its Hox gene families provides insights of decapod evolution.</title>
        <authorList>
            <person name="Jeong J.-H."/>
            <person name="Song I."/>
            <person name="Kim S."/>
            <person name="Choi T."/>
            <person name="Kim D."/>
            <person name="Ryu S."/>
            <person name="Kim W."/>
        </authorList>
    </citation>
    <scope>NUCLEOTIDE SEQUENCE [LARGE SCALE GENOMIC DNA]</scope>
    <source>
        <tissue evidence="1">Muscle</tissue>
    </source>
</reference>
<proteinExistence type="predicted"/>
<protein>
    <submittedName>
        <fullName evidence="1">Uncharacterized protein</fullName>
    </submittedName>
</protein>
<dbReference type="AlphaFoldDB" id="A0A5B7JHV4"/>
<comment type="caution">
    <text evidence="1">The sequence shown here is derived from an EMBL/GenBank/DDBJ whole genome shotgun (WGS) entry which is preliminary data.</text>
</comment>
<dbReference type="EMBL" id="VSRR010096268">
    <property type="protein sequence ID" value="MPC93826.1"/>
    <property type="molecule type" value="Genomic_DNA"/>
</dbReference>
<organism evidence="1 2">
    <name type="scientific">Portunus trituberculatus</name>
    <name type="common">Swimming crab</name>
    <name type="synonym">Neptunus trituberculatus</name>
    <dbReference type="NCBI Taxonomy" id="210409"/>
    <lineage>
        <taxon>Eukaryota</taxon>
        <taxon>Metazoa</taxon>
        <taxon>Ecdysozoa</taxon>
        <taxon>Arthropoda</taxon>
        <taxon>Crustacea</taxon>
        <taxon>Multicrustacea</taxon>
        <taxon>Malacostraca</taxon>
        <taxon>Eumalacostraca</taxon>
        <taxon>Eucarida</taxon>
        <taxon>Decapoda</taxon>
        <taxon>Pleocyemata</taxon>
        <taxon>Brachyura</taxon>
        <taxon>Eubrachyura</taxon>
        <taxon>Portunoidea</taxon>
        <taxon>Portunidae</taxon>
        <taxon>Portuninae</taxon>
        <taxon>Portunus</taxon>
    </lineage>
</organism>